<dbReference type="InterPro" id="IPR010917">
    <property type="entry name" value="TonB_rcpt_CS"/>
</dbReference>
<dbReference type="InterPro" id="IPR036942">
    <property type="entry name" value="Beta-barrel_TonB_sf"/>
</dbReference>
<keyword evidence="2 9" id="KW-0813">Transport</keyword>
<dbReference type="PROSITE" id="PS52016">
    <property type="entry name" value="TONB_DEPENDENT_REC_3"/>
    <property type="match status" value="1"/>
</dbReference>
<evidence type="ECO:0000256" key="9">
    <source>
        <dbReference type="PROSITE-ProRule" id="PRU01360"/>
    </source>
</evidence>
<accession>A0A0C9MYG6</accession>
<dbReference type="Gene3D" id="2.40.170.20">
    <property type="entry name" value="TonB-dependent receptor, beta-barrel domain"/>
    <property type="match status" value="1"/>
</dbReference>
<feature type="short sequence motif" description="TonB C-terminal box" evidence="11">
    <location>
        <begin position="653"/>
        <end position="670"/>
    </location>
</feature>
<dbReference type="InterPro" id="IPR010916">
    <property type="entry name" value="TonB_box_CS"/>
</dbReference>
<evidence type="ECO:0000256" key="5">
    <source>
        <dbReference type="ARBA" id="ARBA00022729"/>
    </source>
</evidence>
<keyword evidence="6 10" id="KW-0798">TonB box</keyword>
<dbReference type="AlphaFoldDB" id="A0A0C9MYG6"/>
<evidence type="ECO:0000256" key="11">
    <source>
        <dbReference type="PROSITE-ProRule" id="PRU10144"/>
    </source>
</evidence>
<evidence type="ECO:0000256" key="7">
    <source>
        <dbReference type="ARBA" id="ARBA00023136"/>
    </source>
</evidence>
<evidence type="ECO:0000256" key="3">
    <source>
        <dbReference type="ARBA" id="ARBA00022452"/>
    </source>
</evidence>
<evidence type="ECO:0000256" key="10">
    <source>
        <dbReference type="PROSITE-ProRule" id="PRU10143"/>
    </source>
</evidence>
<dbReference type="InterPro" id="IPR037066">
    <property type="entry name" value="Plug_dom_sf"/>
</dbReference>
<feature type="chain" id="PRO_5002199857" evidence="12">
    <location>
        <begin position="27"/>
        <end position="670"/>
    </location>
</feature>
<evidence type="ECO:0000313" key="14">
    <source>
        <dbReference type="EMBL" id="GAN12349.1"/>
    </source>
</evidence>
<comment type="caution">
    <text evidence="14">The sequence shown here is derived from an EMBL/GenBank/DDBJ whole genome shotgun (WGS) entry which is preliminary data.</text>
</comment>
<gene>
    <name evidence="14" type="ORF">SP6_07_01350</name>
</gene>
<dbReference type="SUPFAM" id="SSF56935">
    <property type="entry name" value="Porins"/>
    <property type="match status" value="1"/>
</dbReference>
<sequence length="670" mass="73920">MARRRIDLRAAFLAAAGLGWSMSAFAQTKAADTNETIVVTGKSLEETQPQELSGLGHDLVTVDATAIRNAGAVDLTAALQSVPGLYIRSQSGPFSYADLSLQGSRSQDVLWTWDGIRLNNRLYGTTLPTDTLPASMIERIEVLKGGESLFYGTQAAGGVINVVTRGFSNTFDGQLNASVDTFGGNAVDGFARGAIGDHRFVAYATHNQSPGFQPFSRMEPSATDRNRGYDLWSAGLKYQFELAPDLTLNAFWQHTEGKIDNLSATRVNESRNDRNEEIGSVWLDYTRNDTVQLFLKGYFHDWKTAYVQILNPVPAGPPITVYPSGTFWGYRDYGGTAIAKLHLHRYVEYLVGYDYQRFSGRDDVLRIAPTDEQVHAGIFQLRTNDELSKNGRLAAGVRYNKSRGAQKTVWNASGRYDFADAVYFEANGGTSFVLPDASQLYGIDPCCEIGNPRLNPEESLSVNISAGGHAATGTGMLRWKATYFKRRITNLIDTVYDDPAFPNGTYGNVARRVHSHGVDLELGASLAGGWTLAANYTRARLRERGSEVQRDRSPEQFARGSIAWTPERLPVGANVSVNWVGNVYSTLPSYGRRNYGNYAVVDTGVHLYPDAARKHRLGINVENVFNKDYASVGYRRTVSDAGRRDGTMSPFLYYFRGVPRTLRASYGVAF</sequence>
<dbReference type="GeneID" id="78526476"/>
<keyword evidence="5 12" id="KW-0732">Signal</keyword>
<evidence type="ECO:0000256" key="4">
    <source>
        <dbReference type="ARBA" id="ARBA00022692"/>
    </source>
</evidence>
<evidence type="ECO:0000259" key="13">
    <source>
        <dbReference type="Pfam" id="PF07715"/>
    </source>
</evidence>
<reference evidence="14 15" key="1">
    <citation type="submission" date="2014-08" db="EMBL/GenBank/DDBJ databases">
        <title>Whole genome shotgun sequence of Sphingomonas paucimobilis NBRC 13935.</title>
        <authorList>
            <person name="Hosoyama A."/>
            <person name="Hashimoto M."/>
            <person name="Hosoyama Y."/>
            <person name="Noguchi M."/>
            <person name="Uohara A."/>
            <person name="Ohji S."/>
            <person name="Katano-Makiyama Y."/>
            <person name="Ichikawa N."/>
            <person name="Kimura A."/>
            <person name="Yamazoe A."/>
            <person name="Fujita N."/>
        </authorList>
    </citation>
    <scope>NUCLEOTIDE SEQUENCE [LARGE SCALE GENOMIC DNA]</scope>
    <source>
        <strain evidence="14 15">NBRC 13935</strain>
    </source>
</reference>
<keyword evidence="3 9" id="KW-1134">Transmembrane beta strand</keyword>
<dbReference type="PROSITE" id="PS00430">
    <property type="entry name" value="TONB_DEPENDENT_REC_1"/>
    <property type="match status" value="1"/>
</dbReference>
<name>A0A0C9MYG6_SPHPI</name>
<protein>
    <submittedName>
        <fullName evidence="14">DNA, contig: SP607</fullName>
    </submittedName>
</protein>
<evidence type="ECO:0000313" key="15">
    <source>
        <dbReference type="Proteomes" id="UP000032025"/>
    </source>
</evidence>
<keyword evidence="8 9" id="KW-0998">Cell outer membrane</keyword>
<comment type="similarity">
    <text evidence="9">Belongs to the TonB-dependent receptor family.</text>
</comment>
<evidence type="ECO:0000256" key="2">
    <source>
        <dbReference type="ARBA" id="ARBA00022448"/>
    </source>
</evidence>
<dbReference type="PANTHER" id="PTHR30069:SF29">
    <property type="entry name" value="HEMOGLOBIN AND HEMOGLOBIN-HAPTOGLOBIN-BINDING PROTEIN 1-RELATED"/>
    <property type="match status" value="1"/>
</dbReference>
<evidence type="ECO:0000256" key="1">
    <source>
        <dbReference type="ARBA" id="ARBA00004571"/>
    </source>
</evidence>
<dbReference type="Gene3D" id="2.170.130.10">
    <property type="entry name" value="TonB-dependent receptor, plug domain"/>
    <property type="match status" value="1"/>
</dbReference>
<dbReference type="GO" id="GO:0015344">
    <property type="term" value="F:siderophore uptake transmembrane transporter activity"/>
    <property type="evidence" value="ECO:0007669"/>
    <property type="project" value="TreeGrafter"/>
</dbReference>
<dbReference type="InterPro" id="IPR012910">
    <property type="entry name" value="Plug_dom"/>
</dbReference>
<dbReference type="PANTHER" id="PTHR30069">
    <property type="entry name" value="TONB-DEPENDENT OUTER MEMBRANE RECEPTOR"/>
    <property type="match status" value="1"/>
</dbReference>
<feature type="short sequence motif" description="TonB box" evidence="10">
    <location>
        <begin position="36"/>
        <end position="42"/>
    </location>
</feature>
<dbReference type="EMBL" id="BBJS01000007">
    <property type="protein sequence ID" value="GAN12349.1"/>
    <property type="molecule type" value="Genomic_DNA"/>
</dbReference>
<dbReference type="InterPro" id="IPR039426">
    <property type="entry name" value="TonB-dep_rcpt-like"/>
</dbReference>
<feature type="signal peptide" evidence="12">
    <location>
        <begin position="1"/>
        <end position="26"/>
    </location>
</feature>
<evidence type="ECO:0000256" key="8">
    <source>
        <dbReference type="ARBA" id="ARBA00023237"/>
    </source>
</evidence>
<proteinExistence type="inferred from homology"/>
<dbReference type="GO" id="GO:0044718">
    <property type="term" value="P:siderophore transmembrane transport"/>
    <property type="evidence" value="ECO:0007669"/>
    <property type="project" value="TreeGrafter"/>
</dbReference>
<dbReference type="GO" id="GO:0009279">
    <property type="term" value="C:cell outer membrane"/>
    <property type="evidence" value="ECO:0007669"/>
    <property type="project" value="UniProtKB-SubCell"/>
</dbReference>
<comment type="subcellular location">
    <subcellularLocation>
        <location evidence="1 9">Cell outer membrane</location>
        <topology evidence="1 9">Multi-pass membrane protein</topology>
    </subcellularLocation>
</comment>
<dbReference type="PROSITE" id="PS01156">
    <property type="entry name" value="TONB_DEPENDENT_REC_2"/>
    <property type="match status" value="1"/>
</dbReference>
<dbReference type="Proteomes" id="UP000032025">
    <property type="component" value="Unassembled WGS sequence"/>
</dbReference>
<keyword evidence="4 9" id="KW-0812">Transmembrane</keyword>
<feature type="domain" description="TonB-dependent receptor plug" evidence="13">
    <location>
        <begin position="61"/>
        <end position="159"/>
    </location>
</feature>
<dbReference type="RefSeq" id="WP_007405400.1">
    <property type="nucleotide sequence ID" value="NZ_BBJS01000007.1"/>
</dbReference>
<evidence type="ECO:0000256" key="6">
    <source>
        <dbReference type="ARBA" id="ARBA00023077"/>
    </source>
</evidence>
<evidence type="ECO:0000256" key="12">
    <source>
        <dbReference type="SAM" id="SignalP"/>
    </source>
</evidence>
<organism evidence="14 15">
    <name type="scientific">Sphingomonas paucimobilis NBRC 13935</name>
    <dbReference type="NCBI Taxonomy" id="1219050"/>
    <lineage>
        <taxon>Bacteria</taxon>
        <taxon>Pseudomonadati</taxon>
        <taxon>Pseudomonadota</taxon>
        <taxon>Alphaproteobacteria</taxon>
        <taxon>Sphingomonadales</taxon>
        <taxon>Sphingomonadaceae</taxon>
        <taxon>Sphingomonas</taxon>
    </lineage>
</organism>
<dbReference type="Pfam" id="PF07715">
    <property type="entry name" value="Plug"/>
    <property type="match status" value="1"/>
</dbReference>
<keyword evidence="7 9" id="KW-0472">Membrane</keyword>
<keyword evidence="15" id="KW-1185">Reference proteome</keyword>